<proteinExistence type="predicted"/>
<dbReference type="Gene3D" id="3.10.28.10">
    <property type="entry name" value="Homing endonucleases"/>
    <property type="match status" value="1"/>
</dbReference>
<organism evidence="1">
    <name type="scientific">Siphoviridae sp. ctnPP24</name>
    <dbReference type="NCBI Taxonomy" id="2825662"/>
    <lineage>
        <taxon>Viruses</taxon>
        <taxon>Duplodnaviria</taxon>
        <taxon>Heunggongvirae</taxon>
        <taxon>Uroviricota</taxon>
        <taxon>Caudoviricetes</taxon>
    </lineage>
</organism>
<dbReference type="SUPFAM" id="SSF55608">
    <property type="entry name" value="Homing endonucleases"/>
    <property type="match status" value="2"/>
</dbReference>
<dbReference type="GO" id="GO:0004519">
    <property type="term" value="F:endonuclease activity"/>
    <property type="evidence" value="ECO:0007669"/>
    <property type="project" value="UniProtKB-KW"/>
</dbReference>
<dbReference type="EMBL" id="BK015962">
    <property type="protein sequence ID" value="DAF87446.1"/>
    <property type="molecule type" value="Genomic_DNA"/>
</dbReference>
<dbReference type="InterPro" id="IPR027434">
    <property type="entry name" value="Homing_endonucl"/>
</dbReference>
<reference evidence="1" key="1">
    <citation type="journal article" date="2021" name="Proc. Natl. Acad. Sci. U.S.A.">
        <title>A Catalog of Tens of Thousands of Viruses from Human Metagenomes Reveals Hidden Associations with Chronic Diseases.</title>
        <authorList>
            <person name="Tisza M.J."/>
            <person name="Buck C.B."/>
        </authorList>
    </citation>
    <scope>NUCLEOTIDE SEQUENCE</scope>
    <source>
        <strain evidence="1">CtnPP24</strain>
    </source>
</reference>
<keyword evidence="1" id="KW-0540">Nuclease</keyword>
<evidence type="ECO:0000313" key="1">
    <source>
        <dbReference type="EMBL" id="DAF87446.1"/>
    </source>
</evidence>
<sequence>MKKIDEQTKNKLIQYYLSKPMSINDAANHVGISYISAQKILKPYPKYSKTLIFNPNLNEHYFHTIDSEDKAYFLGFIIGDGNVFTDYCKNGYSAMISITANECDLEVLESFITQTGASTTIGRDGRGARQAVIRSNIMADDLKQYGVISRKTEHTYLPTNIPEQFMKDVIRGICDSDGSVGAKPLKNNPNKFNHWISFCGTEQLMNDISNYCFQHLSLKHKSSVYTYKNKTLSETKFKNIHDMHTVGMWLYDNSDFYLSRKKDKFVHFCEHYNMEIPR</sequence>
<keyword evidence="1" id="KW-0378">Hydrolase</keyword>
<protein>
    <submittedName>
        <fullName evidence="1">Endonuclease</fullName>
    </submittedName>
</protein>
<name>A0A8S5TZ16_9CAUD</name>
<accession>A0A8S5TZ16</accession>
<keyword evidence="1" id="KW-0255">Endonuclease</keyword>